<evidence type="ECO:0000313" key="3">
    <source>
        <dbReference type="Proteomes" id="UP000321570"/>
    </source>
</evidence>
<proteinExistence type="predicted"/>
<organism evidence="2 3">
    <name type="scientific">Hymenolepis diminuta</name>
    <name type="common">Rat tapeworm</name>
    <dbReference type="NCBI Taxonomy" id="6216"/>
    <lineage>
        <taxon>Eukaryota</taxon>
        <taxon>Metazoa</taxon>
        <taxon>Spiralia</taxon>
        <taxon>Lophotrochozoa</taxon>
        <taxon>Platyhelminthes</taxon>
        <taxon>Cestoda</taxon>
        <taxon>Eucestoda</taxon>
        <taxon>Cyclophyllidea</taxon>
        <taxon>Hymenolepididae</taxon>
        <taxon>Hymenolepis</taxon>
    </lineage>
</organism>
<dbReference type="Proteomes" id="UP000321570">
    <property type="component" value="Unassembled WGS sequence"/>
</dbReference>
<keyword evidence="3" id="KW-1185">Reference proteome</keyword>
<sequence>MSKRAHQFLPSYNFLILLKMHICAHVLARPYPSDSIKLSLFFTQEQCTPVSYRLLRSLLTSSLSQHAPFSISLLHSFKKLIVGALHTFWSNQLLVFCSTIVVSSYSNSYELPTVFAVAICWL</sequence>
<keyword evidence="1" id="KW-0732">Signal</keyword>
<reference evidence="2 3" key="1">
    <citation type="submission" date="2019-07" db="EMBL/GenBank/DDBJ databases">
        <authorList>
            <person name="Jastrzebski P J."/>
            <person name="Paukszto L."/>
            <person name="Jastrzebski P J."/>
        </authorList>
    </citation>
    <scope>NUCLEOTIDE SEQUENCE [LARGE SCALE GENOMIC DNA]</scope>
    <source>
        <strain evidence="2 3">WMS-il1</strain>
    </source>
</reference>
<feature type="chain" id="PRO_5021980541" evidence="1">
    <location>
        <begin position="29"/>
        <end position="122"/>
    </location>
</feature>
<dbReference type="EMBL" id="CABIJS010000122">
    <property type="protein sequence ID" value="VUZ43916.1"/>
    <property type="molecule type" value="Genomic_DNA"/>
</dbReference>
<feature type="signal peptide" evidence="1">
    <location>
        <begin position="1"/>
        <end position="28"/>
    </location>
</feature>
<protein>
    <submittedName>
        <fullName evidence="2">Uncharacterized protein</fullName>
    </submittedName>
</protein>
<evidence type="ECO:0000256" key="1">
    <source>
        <dbReference type="SAM" id="SignalP"/>
    </source>
</evidence>
<evidence type="ECO:0000313" key="2">
    <source>
        <dbReference type="EMBL" id="VUZ43916.1"/>
    </source>
</evidence>
<accession>A0A564Y9R1</accession>
<dbReference type="AlphaFoldDB" id="A0A564Y9R1"/>
<name>A0A564Y9R1_HYMDI</name>
<gene>
    <name evidence="2" type="ORF">WMSIL1_LOCUS4238</name>
</gene>